<feature type="transmembrane region" description="Helical" evidence="13">
    <location>
        <begin position="71"/>
        <end position="91"/>
    </location>
</feature>
<accession>A0A510L8A7</accession>
<feature type="transmembrane region" description="Helical" evidence="13">
    <location>
        <begin position="184"/>
        <end position="206"/>
    </location>
</feature>
<evidence type="ECO:0000256" key="5">
    <source>
        <dbReference type="ARBA" id="ARBA00022519"/>
    </source>
</evidence>
<dbReference type="InterPro" id="IPR004772">
    <property type="entry name" value="TrkH"/>
</dbReference>
<keyword evidence="5" id="KW-0997">Cell inner membrane</keyword>
<keyword evidence="3" id="KW-0813">Transport</keyword>
<evidence type="ECO:0000256" key="13">
    <source>
        <dbReference type="SAM" id="Phobius"/>
    </source>
</evidence>
<keyword evidence="6" id="KW-0633">Potassium transport</keyword>
<keyword evidence="9 13" id="KW-1133">Transmembrane helix</keyword>
<feature type="binding site" evidence="12">
    <location>
        <position position="111"/>
    </location>
    <ligand>
        <name>K(+)</name>
        <dbReference type="ChEBI" id="CHEBI:29103"/>
    </ligand>
</feature>
<evidence type="ECO:0000256" key="10">
    <source>
        <dbReference type="ARBA" id="ARBA00023065"/>
    </source>
</evidence>
<feature type="transmembrane region" description="Helical" evidence="13">
    <location>
        <begin position="128"/>
        <end position="150"/>
    </location>
</feature>
<evidence type="ECO:0000256" key="11">
    <source>
        <dbReference type="ARBA" id="ARBA00023136"/>
    </source>
</evidence>
<keyword evidence="4" id="KW-1003">Cell membrane</keyword>
<evidence type="ECO:0000313" key="14">
    <source>
        <dbReference type="EMBL" id="BBM60232.1"/>
    </source>
</evidence>
<evidence type="ECO:0000256" key="1">
    <source>
        <dbReference type="ARBA" id="ARBA00004429"/>
    </source>
</evidence>
<feature type="binding site" evidence="12">
    <location>
        <position position="112"/>
    </location>
    <ligand>
        <name>K(+)</name>
        <dbReference type="ChEBI" id="CHEBI:29103"/>
    </ligand>
</feature>
<evidence type="ECO:0000256" key="7">
    <source>
        <dbReference type="ARBA" id="ARBA00022692"/>
    </source>
</evidence>
<feature type="binding site" evidence="12">
    <location>
        <position position="313"/>
    </location>
    <ligand>
        <name>K(+)</name>
        <dbReference type="ChEBI" id="CHEBI:29103"/>
    </ligand>
</feature>
<feature type="transmembrane region" description="Helical" evidence="13">
    <location>
        <begin position="392"/>
        <end position="412"/>
    </location>
</feature>
<evidence type="ECO:0000256" key="4">
    <source>
        <dbReference type="ARBA" id="ARBA00022475"/>
    </source>
</evidence>
<keyword evidence="8 12" id="KW-0630">Potassium</keyword>
<organism evidence="14 15">
    <name type="scientific">Leptotrichia hongkongensis</name>
    <dbReference type="NCBI Taxonomy" id="554406"/>
    <lineage>
        <taxon>Bacteria</taxon>
        <taxon>Fusobacteriati</taxon>
        <taxon>Fusobacteriota</taxon>
        <taxon>Fusobacteriia</taxon>
        <taxon>Fusobacteriales</taxon>
        <taxon>Leptotrichiaceae</taxon>
        <taxon>Leptotrichia</taxon>
    </lineage>
</organism>
<evidence type="ECO:0000256" key="2">
    <source>
        <dbReference type="ARBA" id="ARBA00009137"/>
    </source>
</evidence>
<dbReference type="Proteomes" id="UP000321561">
    <property type="component" value="Chromosome"/>
</dbReference>
<sequence length="481" mass="53096">MNKRMIGFITGKILILEAGLMVLPLIISFLYNENAKYKIAYGSVILLLLAIGFLLSMKLPEDERIQGREGYIIVSLSWILMSIFGAFPFVFTKEIPSFIDAFFEIVSGFTTTGSSIIPDLSKISHSNLFWRSFTHFVGGMGVLVLALAIFPSSATSVHVMKAEVPGPTFGKLVSKLSTTARMLYKIYIVMTIVLIILLMFGGLNLFESTLLAFGTAGTGGFGVRNGSILPYNNPYVEIILGIGMIVFGVNFNIYYFILIGKIKDIFKNEELKYYLLIVFGAITLIVFNIYQTYGSIWNCIRDVFFSVSSVITTTGYSTADFGKWPLFSQVILLILMFFGACAGSTAGGLKISRVVLMVKIYFAEIVQMISPNRVVTVKYDDKPVNSAMQKSIAVYFLVYSLVFGGILLMISYSTDDFMTAFSAVAATFNNIGPGLGKVGPAFSFAELNNFSKVILSFGMLAGRLEIFPMLILFSPTTWKLK</sequence>
<feature type="transmembrane region" description="Helical" evidence="13">
    <location>
        <begin position="271"/>
        <end position="290"/>
    </location>
</feature>
<dbReference type="PANTHER" id="PTHR32024">
    <property type="entry name" value="TRK SYSTEM POTASSIUM UPTAKE PROTEIN TRKG-RELATED"/>
    <property type="match status" value="1"/>
</dbReference>
<keyword evidence="10" id="KW-0406">Ion transport</keyword>
<keyword evidence="12" id="KW-0479">Metal-binding</keyword>
<dbReference type="KEGG" id="lhg:JMUB5056_1826"/>
<evidence type="ECO:0000256" key="8">
    <source>
        <dbReference type="ARBA" id="ARBA00022958"/>
    </source>
</evidence>
<dbReference type="GO" id="GO:0005886">
    <property type="term" value="C:plasma membrane"/>
    <property type="evidence" value="ECO:0007669"/>
    <property type="project" value="UniProtKB-SubCell"/>
</dbReference>
<feature type="binding site" evidence="12">
    <location>
        <position position="430"/>
    </location>
    <ligand>
        <name>K(+)</name>
        <dbReference type="ChEBI" id="CHEBI:29103"/>
    </ligand>
</feature>
<feature type="transmembrane region" description="Helical" evidence="13">
    <location>
        <begin position="238"/>
        <end position="259"/>
    </location>
</feature>
<reference evidence="14 15" key="1">
    <citation type="submission" date="2019-07" db="EMBL/GenBank/DDBJ databases">
        <title>Complete Genome Sequence of Leptotrichia hongkongensis Strain JMUB5056.</title>
        <authorList>
            <person name="Watanabe S."/>
            <person name="Cui L."/>
        </authorList>
    </citation>
    <scope>NUCLEOTIDE SEQUENCE [LARGE SCALE GENOMIC DNA]</scope>
    <source>
        <strain evidence="14 15">JMUB5056</strain>
    </source>
</reference>
<dbReference type="InterPro" id="IPR003445">
    <property type="entry name" value="Cat_transpt"/>
</dbReference>
<keyword evidence="7 13" id="KW-0812">Transmembrane</keyword>
<proteinExistence type="inferred from homology"/>
<feature type="transmembrane region" description="Helical" evidence="13">
    <location>
        <begin position="453"/>
        <end position="473"/>
    </location>
</feature>
<feature type="transmembrane region" description="Helical" evidence="13">
    <location>
        <begin position="326"/>
        <end position="349"/>
    </location>
</feature>
<feature type="binding site" evidence="12">
    <location>
        <position position="314"/>
    </location>
    <ligand>
        <name>K(+)</name>
        <dbReference type="ChEBI" id="CHEBI:29103"/>
    </ligand>
</feature>
<evidence type="ECO:0000256" key="9">
    <source>
        <dbReference type="ARBA" id="ARBA00022989"/>
    </source>
</evidence>
<evidence type="ECO:0000256" key="12">
    <source>
        <dbReference type="PIRSR" id="PIRSR006247-1"/>
    </source>
</evidence>
<feature type="binding site" evidence="12">
    <location>
        <position position="219"/>
    </location>
    <ligand>
        <name>K(+)</name>
        <dbReference type="ChEBI" id="CHEBI:29103"/>
    </ligand>
</feature>
<comment type="subcellular location">
    <subcellularLocation>
        <location evidence="1">Cell inner membrane</location>
        <topology evidence="1">Multi-pass membrane protein</topology>
    </subcellularLocation>
</comment>
<evidence type="ECO:0000313" key="15">
    <source>
        <dbReference type="Proteomes" id="UP000321561"/>
    </source>
</evidence>
<keyword evidence="11 13" id="KW-0472">Membrane</keyword>
<dbReference type="OrthoDB" id="9810952at2"/>
<gene>
    <name evidence="14" type="ORF">JMUB5056_1826</name>
</gene>
<protein>
    <submittedName>
        <fullName evidence="14">Cation transporter</fullName>
    </submittedName>
</protein>
<dbReference type="GO" id="GO:0015379">
    <property type="term" value="F:potassium:chloride symporter activity"/>
    <property type="evidence" value="ECO:0007669"/>
    <property type="project" value="InterPro"/>
</dbReference>
<dbReference type="PIRSF" id="PIRSF006247">
    <property type="entry name" value="TrkH"/>
    <property type="match status" value="1"/>
</dbReference>
<evidence type="ECO:0000256" key="6">
    <source>
        <dbReference type="ARBA" id="ARBA00022538"/>
    </source>
</evidence>
<name>A0A510L8A7_9FUSO</name>
<feature type="transmembrane region" description="Helical" evidence="13">
    <location>
        <begin position="37"/>
        <end position="59"/>
    </location>
</feature>
<dbReference type="EMBL" id="AP019846">
    <property type="protein sequence ID" value="BBM60232.1"/>
    <property type="molecule type" value="Genomic_DNA"/>
</dbReference>
<dbReference type="Pfam" id="PF02386">
    <property type="entry name" value="TrkH"/>
    <property type="match status" value="1"/>
</dbReference>
<dbReference type="GO" id="GO:0046872">
    <property type="term" value="F:metal ion binding"/>
    <property type="evidence" value="ECO:0007669"/>
    <property type="project" value="UniProtKB-KW"/>
</dbReference>
<dbReference type="AlphaFoldDB" id="A0A510L8A7"/>
<comment type="similarity">
    <text evidence="2">Belongs to the TrkH potassium transport family.</text>
</comment>
<feature type="transmembrane region" description="Helical" evidence="13">
    <location>
        <begin position="12"/>
        <end position="31"/>
    </location>
</feature>
<evidence type="ECO:0000256" key="3">
    <source>
        <dbReference type="ARBA" id="ARBA00022448"/>
    </source>
</evidence>
<dbReference type="PANTHER" id="PTHR32024:SF2">
    <property type="entry name" value="TRK SYSTEM POTASSIUM UPTAKE PROTEIN TRKG-RELATED"/>
    <property type="match status" value="1"/>
</dbReference>
<dbReference type="RefSeq" id="WP_147006107.1">
    <property type="nucleotide sequence ID" value="NZ_AP019846.1"/>
</dbReference>